<evidence type="ECO:0000256" key="3">
    <source>
        <dbReference type="ARBA" id="ARBA00023157"/>
    </source>
</evidence>
<organism evidence="7 8">
    <name type="scientific">Panacibacter ginsenosidivorans</name>
    <dbReference type="NCBI Taxonomy" id="1813871"/>
    <lineage>
        <taxon>Bacteria</taxon>
        <taxon>Pseudomonadati</taxon>
        <taxon>Bacteroidota</taxon>
        <taxon>Chitinophagia</taxon>
        <taxon>Chitinophagales</taxon>
        <taxon>Chitinophagaceae</taxon>
        <taxon>Panacibacter</taxon>
    </lineage>
</organism>
<dbReference type="RefSeq" id="WP_147189961.1">
    <property type="nucleotide sequence ID" value="NZ_CP042435.1"/>
</dbReference>
<keyword evidence="5" id="KW-0472">Membrane</keyword>
<dbReference type="PROSITE" id="PS51352">
    <property type="entry name" value="THIOREDOXIN_2"/>
    <property type="match status" value="1"/>
</dbReference>
<feature type="transmembrane region" description="Helical" evidence="5">
    <location>
        <begin position="105"/>
        <end position="126"/>
    </location>
</feature>
<reference evidence="7 8" key="1">
    <citation type="journal article" date="2016" name="Int. J. Syst. Evol. Microbiol.">
        <title>Panacibacter ginsenosidivorans gen. nov., sp. nov., with ginsenoside converting activity isolated from soil of a ginseng field.</title>
        <authorList>
            <person name="Siddiqi M.Z."/>
            <person name="Muhammad Shafi S."/>
            <person name="Choi K.D."/>
            <person name="Im W.T."/>
        </authorList>
    </citation>
    <scope>NUCLEOTIDE SEQUENCE [LARGE SCALE GENOMIC DNA]</scope>
    <source>
        <strain evidence="7 8">Gsoil1550</strain>
    </source>
</reference>
<dbReference type="SUPFAM" id="SSF52833">
    <property type="entry name" value="Thioredoxin-like"/>
    <property type="match status" value="1"/>
</dbReference>
<evidence type="ECO:0000256" key="4">
    <source>
        <dbReference type="ARBA" id="ARBA00023284"/>
    </source>
</evidence>
<keyword evidence="4" id="KW-0676">Redox-active center</keyword>
<dbReference type="InterPro" id="IPR036249">
    <property type="entry name" value="Thioredoxin-like_sf"/>
</dbReference>
<evidence type="ECO:0000256" key="2">
    <source>
        <dbReference type="ARBA" id="ARBA00022748"/>
    </source>
</evidence>
<dbReference type="PANTHER" id="PTHR42852:SF6">
    <property type="entry name" value="THIOL:DISULFIDE INTERCHANGE PROTEIN DSBE"/>
    <property type="match status" value="1"/>
</dbReference>
<protein>
    <submittedName>
        <fullName evidence="7">TlpA family protein disulfide reductase</fullName>
    </submittedName>
</protein>
<evidence type="ECO:0000256" key="5">
    <source>
        <dbReference type="SAM" id="Phobius"/>
    </source>
</evidence>
<dbReference type="CDD" id="cd02966">
    <property type="entry name" value="TlpA_like_family"/>
    <property type="match status" value="1"/>
</dbReference>
<dbReference type="OrthoDB" id="743079at2"/>
<evidence type="ECO:0000259" key="6">
    <source>
        <dbReference type="PROSITE" id="PS51352"/>
    </source>
</evidence>
<dbReference type="InterPro" id="IPR013740">
    <property type="entry name" value="Redoxin"/>
</dbReference>
<dbReference type="EMBL" id="CP042435">
    <property type="protein sequence ID" value="QEC68154.1"/>
    <property type="molecule type" value="Genomic_DNA"/>
</dbReference>
<evidence type="ECO:0000313" key="8">
    <source>
        <dbReference type="Proteomes" id="UP000321533"/>
    </source>
</evidence>
<evidence type="ECO:0000313" key="7">
    <source>
        <dbReference type="EMBL" id="QEC68154.1"/>
    </source>
</evidence>
<dbReference type="Gene3D" id="3.40.30.10">
    <property type="entry name" value="Glutaredoxin"/>
    <property type="match status" value="1"/>
</dbReference>
<feature type="domain" description="Thioredoxin" evidence="6">
    <location>
        <begin position="126"/>
        <end position="274"/>
    </location>
</feature>
<dbReference type="GO" id="GO:0017004">
    <property type="term" value="P:cytochrome complex assembly"/>
    <property type="evidence" value="ECO:0007669"/>
    <property type="project" value="UniProtKB-KW"/>
</dbReference>
<dbReference type="GO" id="GO:0030313">
    <property type="term" value="C:cell envelope"/>
    <property type="evidence" value="ECO:0007669"/>
    <property type="project" value="UniProtKB-SubCell"/>
</dbReference>
<keyword evidence="2" id="KW-0201">Cytochrome c-type biogenesis</keyword>
<dbReference type="Pfam" id="PF08534">
    <property type="entry name" value="Redoxin"/>
    <property type="match status" value="1"/>
</dbReference>
<dbReference type="Proteomes" id="UP000321533">
    <property type="component" value="Chromosome"/>
</dbReference>
<feature type="transmembrane region" description="Helical" evidence="5">
    <location>
        <begin position="70"/>
        <end position="93"/>
    </location>
</feature>
<keyword evidence="3" id="KW-1015">Disulfide bond</keyword>
<accession>A0A5B8V9Q0</accession>
<evidence type="ECO:0000256" key="1">
    <source>
        <dbReference type="ARBA" id="ARBA00004196"/>
    </source>
</evidence>
<keyword evidence="8" id="KW-1185">Reference proteome</keyword>
<keyword evidence="5" id="KW-0812">Transmembrane</keyword>
<dbReference type="GO" id="GO:0016491">
    <property type="term" value="F:oxidoreductase activity"/>
    <property type="evidence" value="ECO:0007669"/>
    <property type="project" value="InterPro"/>
</dbReference>
<name>A0A5B8V9Q0_9BACT</name>
<dbReference type="InterPro" id="IPR050553">
    <property type="entry name" value="Thioredoxin_ResA/DsbE_sf"/>
</dbReference>
<dbReference type="AlphaFoldDB" id="A0A5B8V9Q0"/>
<sequence length="274" mass="32212">MIKSKNFWVATIALAIIPLLSIDIAQHYVDWQKEVREELIYAVQDVYSFTKEQKTALLDKVFERNETLTFLFYTKIFCSILLLLLSIYFFRLYKKEKLVNPFKSVAVCVIVIAFFLSGKILSVIMFSTNDKTNFLTLPANEYSFQNLYDQNFKGKVVYVDFWGTTCGPCLAEFRDFTKPLKERYKTNKDINYLYISRGNKYLWKQQIDKYGIDGYHVFLEDEQYDELYKASTKDTNVLMPHYLIIDKQGKVAITSAKHPSDKDSLYAQLDKYLQ</sequence>
<gene>
    <name evidence="7" type="ORF">FRZ67_12905</name>
</gene>
<dbReference type="PANTHER" id="PTHR42852">
    <property type="entry name" value="THIOL:DISULFIDE INTERCHANGE PROTEIN DSBE"/>
    <property type="match status" value="1"/>
</dbReference>
<dbReference type="KEGG" id="pgin:FRZ67_12905"/>
<keyword evidence="5" id="KW-1133">Transmembrane helix</keyword>
<proteinExistence type="predicted"/>
<dbReference type="InterPro" id="IPR013766">
    <property type="entry name" value="Thioredoxin_domain"/>
</dbReference>
<comment type="subcellular location">
    <subcellularLocation>
        <location evidence="1">Cell envelope</location>
    </subcellularLocation>
</comment>